<organism evidence="2 3">
    <name type="scientific">Trifolium medium</name>
    <dbReference type="NCBI Taxonomy" id="97028"/>
    <lineage>
        <taxon>Eukaryota</taxon>
        <taxon>Viridiplantae</taxon>
        <taxon>Streptophyta</taxon>
        <taxon>Embryophyta</taxon>
        <taxon>Tracheophyta</taxon>
        <taxon>Spermatophyta</taxon>
        <taxon>Magnoliopsida</taxon>
        <taxon>eudicotyledons</taxon>
        <taxon>Gunneridae</taxon>
        <taxon>Pentapetalae</taxon>
        <taxon>rosids</taxon>
        <taxon>fabids</taxon>
        <taxon>Fabales</taxon>
        <taxon>Fabaceae</taxon>
        <taxon>Papilionoideae</taxon>
        <taxon>50 kb inversion clade</taxon>
        <taxon>NPAAA clade</taxon>
        <taxon>Hologalegina</taxon>
        <taxon>IRL clade</taxon>
        <taxon>Trifolieae</taxon>
        <taxon>Trifolium</taxon>
    </lineage>
</organism>
<evidence type="ECO:0000259" key="1">
    <source>
        <dbReference type="Pfam" id="PF14383"/>
    </source>
</evidence>
<protein>
    <recommendedName>
        <fullName evidence="1">DUF3741 domain-containing protein</fullName>
    </recommendedName>
</protein>
<reference evidence="2 3" key="1">
    <citation type="journal article" date="2018" name="Front. Plant Sci.">
        <title>Red Clover (Trifolium pratense) and Zigzag Clover (T. medium) - A Picture of Genomic Similarities and Differences.</title>
        <authorList>
            <person name="Dluhosova J."/>
            <person name="Istvanek J."/>
            <person name="Nedelnik J."/>
            <person name="Repkova J."/>
        </authorList>
    </citation>
    <scope>NUCLEOTIDE SEQUENCE [LARGE SCALE GENOMIC DNA]</scope>
    <source>
        <strain evidence="3">cv. 10/8</strain>
        <tissue evidence="2">Leaf</tissue>
    </source>
</reference>
<feature type="non-terminal residue" evidence="2">
    <location>
        <position position="70"/>
    </location>
</feature>
<feature type="domain" description="DUF3741" evidence="1">
    <location>
        <begin position="1"/>
        <end position="21"/>
    </location>
</feature>
<dbReference type="Proteomes" id="UP000265520">
    <property type="component" value="Unassembled WGS sequence"/>
</dbReference>
<evidence type="ECO:0000313" key="2">
    <source>
        <dbReference type="EMBL" id="MCI83662.1"/>
    </source>
</evidence>
<dbReference type="EMBL" id="LXQA011072324">
    <property type="protein sequence ID" value="MCI83662.1"/>
    <property type="molecule type" value="Genomic_DNA"/>
</dbReference>
<proteinExistence type="predicted"/>
<evidence type="ECO:0000313" key="3">
    <source>
        <dbReference type="Proteomes" id="UP000265520"/>
    </source>
</evidence>
<dbReference type="InterPro" id="IPR032795">
    <property type="entry name" value="DUF3741-assoc"/>
</dbReference>
<keyword evidence="3" id="KW-1185">Reference proteome</keyword>
<dbReference type="Pfam" id="PF14383">
    <property type="entry name" value="VARLMGL"/>
    <property type="match status" value="1"/>
</dbReference>
<comment type="caution">
    <text evidence="2">The sequence shown here is derived from an EMBL/GenBank/DDBJ whole genome shotgun (WGS) entry which is preliminary data.</text>
</comment>
<accession>A0A392V876</accession>
<name>A0A392V876_9FABA</name>
<dbReference type="PANTHER" id="PTHR21726">
    <property type="entry name" value="PHOSPHATIDYLINOSITOL N-ACETYLGLUCOSAMINYLTRANSFERASE SUBUNIT P DOWN SYNDROME CRITICAL REGION PROTEIN 5 -RELATED"/>
    <property type="match status" value="1"/>
</dbReference>
<sequence length="70" mass="7903">MRVPSLVARLMGLDSIPAAQREKSKKALCPDYSCGDEKECLGDDCELDRQGNDLEMRVVKHDSRPQKLQK</sequence>
<dbReference type="AlphaFoldDB" id="A0A392V876"/>
<dbReference type="PANTHER" id="PTHR21726:SF61">
    <property type="entry name" value="DNAA INITIATOR-ASSOCIATING PROTEIN"/>
    <property type="match status" value="1"/>
</dbReference>